<dbReference type="Pfam" id="PF02739">
    <property type="entry name" value="5_3_exonuc_N"/>
    <property type="match status" value="1"/>
</dbReference>
<organism evidence="4 5">
    <name type="scientific">Maritalea mediterranea</name>
    <dbReference type="NCBI Taxonomy" id="2909667"/>
    <lineage>
        <taxon>Bacteria</taxon>
        <taxon>Pseudomonadati</taxon>
        <taxon>Pseudomonadota</taxon>
        <taxon>Alphaproteobacteria</taxon>
        <taxon>Hyphomicrobiales</taxon>
        <taxon>Devosiaceae</taxon>
        <taxon>Maritalea</taxon>
    </lineage>
</organism>
<dbReference type="InterPro" id="IPR002421">
    <property type="entry name" value="5-3_exonuclease"/>
</dbReference>
<dbReference type="InterPro" id="IPR038969">
    <property type="entry name" value="FEN"/>
</dbReference>
<dbReference type="InterPro" id="IPR020046">
    <property type="entry name" value="5-3_exonucl_a-hlix_arch_N"/>
</dbReference>
<dbReference type="PANTHER" id="PTHR42646:SF2">
    <property type="entry name" value="5'-3' EXONUCLEASE FAMILY PROTEIN"/>
    <property type="match status" value="1"/>
</dbReference>
<keyword evidence="1" id="KW-0540">Nuclease</keyword>
<dbReference type="Proteomes" id="UP001201217">
    <property type="component" value="Unassembled WGS sequence"/>
</dbReference>
<evidence type="ECO:0000256" key="1">
    <source>
        <dbReference type="ARBA" id="ARBA00022722"/>
    </source>
</evidence>
<protein>
    <recommendedName>
        <fullName evidence="3">5'-3' exonuclease domain-containing protein</fullName>
    </recommendedName>
</protein>
<evidence type="ECO:0000313" key="4">
    <source>
        <dbReference type="EMBL" id="MCF4099801.1"/>
    </source>
</evidence>
<dbReference type="InterPro" id="IPR029060">
    <property type="entry name" value="PIN-like_dom_sf"/>
</dbReference>
<dbReference type="SUPFAM" id="SSF88723">
    <property type="entry name" value="PIN domain-like"/>
    <property type="match status" value="1"/>
</dbReference>
<dbReference type="SMART" id="SM00475">
    <property type="entry name" value="53EXOc"/>
    <property type="match status" value="1"/>
</dbReference>
<comment type="caution">
    <text evidence="4">The sequence shown here is derived from an EMBL/GenBank/DDBJ whole genome shotgun (WGS) entry which is preliminary data.</text>
</comment>
<keyword evidence="5" id="KW-1185">Reference proteome</keyword>
<accession>A0ABS9EA89</accession>
<gene>
    <name evidence="4" type="ORF">L1I42_15000</name>
</gene>
<dbReference type="RefSeq" id="WP_236115548.1">
    <property type="nucleotide sequence ID" value="NZ_JAKGTI010000004.1"/>
</dbReference>
<name>A0ABS9EA89_9HYPH</name>
<proteinExistence type="predicted"/>
<dbReference type="Gene3D" id="3.40.50.1010">
    <property type="entry name" value="5'-nuclease"/>
    <property type="match status" value="1"/>
</dbReference>
<evidence type="ECO:0000259" key="3">
    <source>
        <dbReference type="SMART" id="SM00475"/>
    </source>
</evidence>
<dbReference type="PANTHER" id="PTHR42646">
    <property type="entry name" value="FLAP ENDONUCLEASE XNI"/>
    <property type="match status" value="1"/>
</dbReference>
<evidence type="ECO:0000313" key="5">
    <source>
        <dbReference type="Proteomes" id="UP001201217"/>
    </source>
</evidence>
<sequence>MSRLLIDGDMIVYRSCVAVEKDTRFEDRYHILMSDEEDAWYVFENTLADLTDLAYTDDVLFCFSDPNTTFRKQWFPELYKDNRKAMRKPLAYWDVKKRIEESFPTDERPLLEADDLLGILATSNPGDIIWSLDKDLKQIPALHLFDDEIVEISEEEGDLFFYAQTIAGDVTDGYKGAEGFGMTSAERLLRNKLKYASYEHELTRGPRKGQTEIRWKEVDAETPWETVTSVFEKAGQTEQDALMNAQMAKILRANDYVNGEIKRWTPTSTQ</sequence>
<keyword evidence="2" id="KW-0378">Hydrolase</keyword>
<reference evidence="4 5" key="1">
    <citation type="submission" date="2022-01" db="EMBL/GenBank/DDBJ databases">
        <title>Maritalea mediterranea sp. nov., isolated from marine plastic residues from the Malva-rosa beach (Valencia, Spain).</title>
        <authorList>
            <person name="Vidal-Verdu A."/>
            <person name="Molina-Menor E."/>
            <person name="Pascual J."/>
            <person name="Pereto J."/>
            <person name="Porcar M."/>
        </authorList>
    </citation>
    <scope>NUCLEOTIDE SEQUENCE [LARGE SCALE GENOMIC DNA]</scope>
    <source>
        <strain evidence="4 5">P4.10X</strain>
    </source>
</reference>
<evidence type="ECO:0000256" key="2">
    <source>
        <dbReference type="ARBA" id="ARBA00022801"/>
    </source>
</evidence>
<feature type="domain" description="5'-3' exonuclease" evidence="3">
    <location>
        <begin position="2"/>
        <end position="265"/>
    </location>
</feature>
<dbReference type="EMBL" id="JAKGTI010000004">
    <property type="protein sequence ID" value="MCF4099801.1"/>
    <property type="molecule type" value="Genomic_DNA"/>
</dbReference>